<organism evidence="4 5">
    <name type="scientific">Aurantiacibacter spongiae</name>
    <dbReference type="NCBI Taxonomy" id="2488860"/>
    <lineage>
        <taxon>Bacteria</taxon>
        <taxon>Pseudomonadati</taxon>
        <taxon>Pseudomonadota</taxon>
        <taxon>Alphaproteobacteria</taxon>
        <taxon>Sphingomonadales</taxon>
        <taxon>Erythrobacteraceae</taxon>
        <taxon>Aurantiacibacter</taxon>
    </lineage>
</organism>
<keyword evidence="2" id="KW-0732">Signal</keyword>
<dbReference type="OrthoDB" id="7390937at2"/>
<feature type="region of interest" description="Disordered" evidence="1">
    <location>
        <begin position="267"/>
        <end position="299"/>
    </location>
</feature>
<reference evidence="4 5" key="1">
    <citation type="submission" date="2018-11" db="EMBL/GenBank/DDBJ databases">
        <title>Erythrobacter spongiae sp. nov., isolated from a marine sponge.</title>
        <authorList>
            <person name="Zhuang L."/>
            <person name="Luo L."/>
        </authorList>
    </citation>
    <scope>NUCLEOTIDE SEQUENCE [LARGE SCALE GENOMIC DNA]</scope>
    <source>
        <strain evidence="4 5">HN-E23</strain>
    </source>
</reference>
<name>A0A3N5DS87_9SPHN</name>
<feature type="compositionally biased region" description="Basic and acidic residues" evidence="1">
    <location>
        <begin position="283"/>
        <end position="299"/>
    </location>
</feature>
<protein>
    <recommendedName>
        <fullName evidence="3">ABC-type uncharacterized transport system domain-containing protein</fullName>
    </recommendedName>
</protein>
<gene>
    <name evidence="4" type="ORF">EG799_10815</name>
</gene>
<evidence type="ECO:0000313" key="4">
    <source>
        <dbReference type="EMBL" id="RPF72051.1"/>
    </source>
</evidence>
<feature type="signal peptide" evidence="2">
    <location>
        <begin position="1"/>
        <end position="36"/>
    </location>
</feature>
<dbReference type="InterPro" id="IPR019196">
    <property type="entry name" value="ABC_transp_unknown"/>
</dbReference>
<dbReference type="AlphaFoldDB" id="A0A3N5DS87"/>
<dbReference type="Proteomes" id="UP000275232">
    <property type="component" value="Unassembled WGS sequence"/>
</dbReference>
<evidence type="ECO:0000256" key="1">
    <source>
        <dbReference type="SAM" id="MobiDB-lite"/>
    </source>
</evidence>
<keyword evidence="5" id="KW-1185">Reference proteome</keyword>
<sequence>MKSSIPMLIVQSRCVPDLAGLVAAALLAFGGGSAAAQDVVIGAPVEEAEVAPPSLGLMGTIPIYWGEAAGLEEMLAGTARPHWARPVIARDFTLQPVDYLSGQALAGFDRLLLAQPRGLTAEENVALDAWVRGGGRLLLFADPMMTGESRFAIGDRRRPQDVALLSPILRHWGLELLFDPEQDGEMAMREFAGTNIPVALSGTFAVHGSDFARCALFAADMVARCTVGAGEALIVADAALLDLDGPHDGAPAALRRLLAEGLGISRDNGDGSATAGAKGARNRPRDPHSMAQVRRAESP</sequence>
<comment type="caution">
    <text evidence="4">The sequence shown here is derived from an EMBL/GenBank/DDBJ whole genome shotgun (WGS) entry which is preliminary data.</text>
</comment>
<accession>A0A3N5DS87</accession>
<dbReference type="Pfam" id="PF09822">
    <property type="entry name" value="ABC_transp_aux"/>
    <property type="match status" value="1"/>
</dbReference>
<dbReference type="EMBL" id="RPFZ01000001">
    <property type="protein sequence ID" value="RPF72051.1"/>
    <property type="molecule type" value="Genomic_DNA"/>
</dbReference>
<evidence type="ECO:0000313" key="5">
    <source>
        <dbReference type="Proteomes" id="UP000275232"/>
    </source>
</evidence>
<evidence type="ECO:0000259" key="3">
    <source>
        <dbReference type="Pfam" id="PF09822"/>
    </source>
</evidence>
<proteinExistence type="predicted"/>
<dbReference type="RefSeq" id="WP_123881085.1">
    <property type="nucleotide sequence ID" value="NZ_RPFZ01000001.1"/>
</dbReference>
<feature type="chain" id="PRO_5018182398" description="ABC-type uncharacterized transport system domain-containing protein" evidence="2">
    <location>
        <begin position="37"/>
        <end position="299"/>
    </location>
</feature>
<feature type="domain" description="ABC-type uncharacterised transport system" evidence="3">
    <location>
        <begin position="92"/>
        <end position="179"/>
    </location>
</feature>
<evidence type="ECO:0000256" key="2">
    <source>
        <dbReference type="SAM" id="SignalP"/>
    </source>
</evidence>